<dbReference type="SMART" id="SM00987">
    <property type="entry name" value="UreE_C"/>
    <property type="match status" value="1"/>
</dbReference>
<evidence type="ECO:0000256" key="4">
    <source>
        <dbReference type="ARBA" id="ARBA00019403"/>
    </source>
</evidence>
<dbReference type="CDD" id="cd10030">
    <property type="entry name" value="UDG-F4_TTUDGA_SPO1dp_like"/>
    <property type="match status" value="1"/>
</dbReference>
<protein>
    <recommendedName>
        <fullName evidence="4">Type-4 uracil-DNA glycosylase</fullName>
        <ecNumber evidence="3">3.2.2.27</ecNumber>
    </recommendedName>
</protein>
<sequence>MDKGEKWLALKEECTNFFEKNFQDTRKDIVFGAGDLDAAIMLIGEAPGRQEIEQRKPFVGAAGKNLDEFIEILQIDRRDIYIGNVVKFRPFKINPKTNRQVNRPPTQEEISLCKPYLEKEIEIIEPKIIVTLGNTPLKAISEDQEIKIGDVHGSPMTIHLPQYQKPLNIYPLYHPASIIYRRQLKEIYIEDVKKLKRIIHS</sequence>
<keyword evidence="8" id="KW-0378">Hydrolase</keyword>
<keyword evidence="6" id="KW-0479">Metal-binding</keyword>
<evidence type="ECO:0000313" key="13">
    <source>
        <dbReference type="EMBL" id="MCR1899551.1"/>
    </source>
</evidence>
<dbReference type="EC" id="3.2.2.27" evidence="3"/>
<keyword evidence="10" id="KW-0411">Iron-sulfur</keyword>
<accession>A0AAE3L017</accession>
<gene>
    <name evidence="13" type="ORF">NSA47_11190</name>
</gene>
<dbReference type="GO" id="GO:0006281">
    <property type="term" value="P:DNA repair"/>
    <property type="evidence" value="ECO:0007669"/>
    <property type="project" value="UniProtKB-KW"/>
</dbReference>
<evidence type="ECO:0000256" key="6">
    <source>
        <dbReference type="ARBA" id="ARBA00022723"/>
    </source>
</evidence>
<comment type="caution">
    <text evidence="13">The sequence shown here is derived from an EMBL/GenBank/DDBJ whole genome shotgun (WGS) entry which is preliminary data.</text>
</comment>
<keyword evidence="11" id="KW-0234">DNA repair</keyword>
<dbReference type="RefSeq" id="WP_257532035.1">
    <property type="nucleotide sequence ID" value="NZ_JANKAS010000010.1"/>
</dbReference>
<organism evidence="13 14">
    <name type="scientific">Irregularibacter muris</name>
    <dbReference type="NCBI Taxonomy" id="1796619"/>
    <lineage>
        <taxon>Bacteria</taxon>
        <taxon>Bacillati</taxon>
        <taxon>Bacillota</taxon>
        <taxon>Clostridia</taxon>
        <taxon>Eubacteriales</taxon>
        <taxon>Eubacteriaceae</taxon>
        <taxon>Irregularibacter</taxon>
    </lineage>
</organism>
<dbReference type="Gene3D" id="3.40.470.10">
    <property type="entry name" value="Uracil-DNA glycosylase-like domain"/>
    <property type="match status" value="1"/>
</dbReference>
<dbReference type="InterPro" id="IPR005122">
    <property type="entry name" value="Uracil-DNA_glycosylase-like"/>
</dbReference>
<dbReference type="GO" id="GO:0004844">
    <property type="term" value="F:uracil DNA N-glycosylase activity"/>
    <property type="evidence" value="ECO:0007669"/>
    <property type="project" value="UniProtKB-EC"/>
</dbReference>
<dbReference type="InterPro" id="IPR051536">
    <property type="entry name" value="UDG_Type-4/5"/>
</dbReference>
<dbReference type="SMART" id="SM00986">
    <property type="entry name" value="UDG"/>
    <property type="match status" value="1"/>
</dbReference>
<reference evidence="13" key="1">
    <citation type="submission" date="2022-07" db="EMBL/GenBank/DDBJ databases">
        <title>Enhanced cultured diversity of the mouse gut microbiota enables custom-made synthetic communities.</title>
        <authorList>
            <person name="Afrizal A."/>
        </authorList>
    </citation>
    <scope>NUCLEOTIDE SEQUENCE</scope>
    <source>
        <strain evidence="13">DSM 28593</strain>
    </source>
</reference>
<evidence type="ECO:0000259" key="12">
    <source>
        <dbReference type="SMART" id="SM00986"/>
    </source>
</evidence>
<dbReference type="Proteomes" id="UP001205748">
    <property type="component" value="Unassembled WGS sequence"/>
</dbReference>
<dbReference type="PANTHER" id="PTHR33693">
    <property type="entry name" value="TYPE-5 URACIL-DNA GLYCOSYLASE"/>
    <property type="match status" value="1"/>
</dbReference>
<evidence type="ECO:0000256" key="2">
    <source>
        <dbReference type="ARBA" id="ARBA00006521"/>
    </source>
</evidence>
<keyword evidence="5" id="KW-0004">4Fe-4S</keyword>
<dbReference type="Pfam" id="PF03167">
    <property type="entry name" value="UDG"/>
    <property type="match status" value="1"/>
</dbReference>
<comment type="similarity">
    <text evidence="2">Belongs to the uracil-DNA glycosylase (UDG) superfamily. Type 4 (UDGa) family.</text>
</comment>
<evidence type="ECO:0000256" key="11">
    <source>
        <dbReference type="ARBA" id="ARBA00023204"/>
    </source>
</evidence>
<dbReference type="GO" id="GO:0051539">
    <property type="term" value="F:4 iron, 4 sulfur cluster binding"/>
    <property type="evidence" value="ECO:0007669"/>
    <property type="project" value="UniProtKB-KW"/>
</dbReference>
<evidence type="ECO:0000256" key="10">
    <source>
        <dbReference type="ARBA" id="ARBA00023014"/>
    </source>
</evidence>
<comment type="catalytic activity">
    <reaction evidence="1">
        <text>Hydrolyzes single-stranded DNA or mismatched double-stranded DNA and polynucleotides, releasing free uracil.</text>
        <dbReference type="EC" id="3.2.2.27"/>
    </reaction>
</comment>
<dbReference type="NCBIfam" id="TIGR00758">
    <property type="entry name" value="UDG_fam4"/>
    <property type="match status" value="1"/>
</dbReference>
<evidence type="ECO:0000313" key="14">
    <source>
        <dbReference type="Proteomes" id="UP001205748"/>
    </source>
</evidence>
<feature type="domain" description="Uracil-DNA glycosylase-like" evidence="12">
    <location>
        <begin position="31"/>
        <end position="193"/>
    </location>
</feature>
<keyword evidence="14" id="KW-1185">Reference proteome</keyword>
<evidence type="ECO:0000256" key="8">
    <source>
        <dbReference type="ARBA" id="ARBA00022801"/>
    </source>
</evidence>
<evidence type="ECO:0000256" key="9">
    <source>
        <dbReference type="ARBA" id="ARBA00023004"/>
    </source>
</evidence>
<keyword evidence="7" id="KW-0227">DNA damage</keyword>
<evidence type="ECO:0000256" key="1">
    <source>
        <dbReference type="ARBA" id="ARBA00001400"/>
    </source>
</evidence>
<evidence type="ECO:0000256" key="3">
    <source>
        <dbReference type="ARBA" id="ARBA00012030"/>
    </source>
</evidence>
<dbReference type="InterPro" id="IPR036895">
    <property type="entry name" value="Uracil-DNA_glycosylase-like_sf"/>
</dbReference>
<evidence type="ECO:0000256" key="5">
    <source>
        <dbReference type="ARBA" id="ARBA00022485"/>
    </source>
</evidence>
<keyword evidence="9" id="KW-0408">Iron</keyword>
<proteinExistence type="inferred from homology"/>
<dbReference type="AlphaFoldDB" id="A0AAE3L017"/>
<name>A0AAE3L017_9FIRM</name>
<dbReference type="GO" id="GO:0046872">
    <property type="term" value="F:metal ion binding"/>
    <property type="evidence" value="ECO:0007669"/>
    <property type="project" value="UniProtKB-KW"/>
</dbReference>
<dbReference type="SUPFAM" id="SSF52141">
    <property type="entry name" value="Uracil-DNA glycosylase-like"/>
    <property type="match status" value="1"/>
</dbReference>
<evidence type="ECO:0000256" key="7">
    <source>
        <dbReference type="ARBA" id="ARBA00022763"/>
    </source>
</evidence>
<dbReference type="EMBL" id="JANKAS010000010">
    <property type="protein sequence ID" value="MCR1899551.1"/>
    <property type="molecule type" value="Genomic_DNA"/>
</dbReference>
<dbReference type="InterPro" id="IPR005273">
    <property type="entry name" value="Ura-DNA_glyco_family4"/>
</dbReference>
<dbReference type="PANTHER" id="PTHR33693:SF1">
    <property type="entry name" value="TYPE-4 URACIL-DNA GLYCOSYLASE"/>
    <property type="match status" value="1"/>
</dbReference>